<dbReference type="RefSeq" id="WP_147121516.1">
    <property type="nucleotide sequence ID" value="NZ_VOPY01000001.1"/>
</dbReference>
<comment type="caution">
    <text evidence="2">The sequence shown here is derived from an EMBL/GenBank/DDBJ whole genome shotgun (WGS) entry which is preliminary data.</text>
</comment>
<proteinExistence type="predicted"/>
<gene>
    <name evidence="2" type="ORF">FSZ31_02780</name>
</gene>
<name>A0A5C6UMC7_9SPHN</name>
<evidence type="ECO:0008006" key="4">
    <source>
        <dbReference type="Google" id="ProtNLM"/>
    </source>
</evidence>
<organism evidence="2 3">
    <name type="scientific">Flavisphingopyxis soli</name>
    <dbReference type="NCBI Taxonomy" id="2601267"/>
    <lineage>
        <taxon>Bacteria</taxon>
        <taxon>Pseudomonadati</taxon>
        <taxon>Pseudomonadota</taxon>
        <taxon>Alphaproteobacteria</taxon>
        <taxon>Sphingomonadales</taxon>
        <taxon>Sphingopyxidaceae</taxon>
        <taxon>Flavisphingopyxis</taxon>
    </lineage>
</organism>
<evidence type="ECO:0000313" key="2">
    <source>
        <dbReference type="EMBL" id="TXC73680.1"/>
    </source>
</evidence>
<dbReference type="AlphaFoldDB" id="A0A5C6UMC7"/>
<protein>
    <recommendedName>
        <fullName evidence="4">TonB C-terminal domain-containing protein</fullName>
    </recommendedName>
</protein>
<feature type="signal peptide" evidence="1">
    <location>
        <begin position="1"/>
        <end position="24"/>
    </location>
</feature>
<keyword evidence="1" id="KW-0732">Signal</keyword>
<sequence length="168" mass="17871">MTGTTATTPRGWALTIAGAGLALATAGCMTTDPYGNDPYNNDPYSQGPYDQGGYDANQYPGADDYSGAYQGTASVAPRRISGTIETRDFPRNGAQQRDGRSAVYRIDVGANGRVTGCRASEPSGIAELDAFMCRLISDRFTYEPARDASGRPVASVAGWRQSWNLPGR</sequence>
<evidence type="ECO:0000256" key="1">
    <source>
        <dbReference type="SAM" id="SignalP"/>
    </source>
</evidence>
<dbReference type="OrthoDB" id="7390536at2"/>
<dbReference type="SUPFAM" id="SSF74653">
    <property type="entry name" value="TolA/TonB C-terminal domain"/>
    <property type="match status" value="1"/>
</dbReference>
<feature type="chain" id="PRO_5022872425" description="TonB C-terminal domain-containing protein" evidence="1">
    <location>
        <begin position="25"/>
        <end position="168"/>
    </location>
</feature>
<accession>A0A5C6UMC7</accession>
<dbReference type="EMBL" id="VOPY01000001">
    <property type="protein sequence ID" value="TXC73680.1"/>
    <property type="molecule type" value="Genomic_DNA"/>
</dbReference>
<reference evidence="2 3" key="1">
    <citation type="submission" date="2019-08" db="EMBL/GenBank/DDBJ databases">
        <title>Sphingorhabdus soil sp. nov., isolated from arctic soil.</title>
        <authorList>
            <person name="Liu Y."/>
        </authorList>
    </citation>
    <scope>NUCLEOTIDE SEQUENCE [LARGE SCALE GENOMIC DNA]</scope>
    <source>
        <strain evidence="2 3">D-2Q-5-6</strain>
    </source>
</reference>
<keyword evidence="3" id="KW-1185">Reference proteome</keyword>
<dbReference type="Proteomes" id="UP000321129">
    <property type="component" value="Unassembled WGS sequence"/>
</dbReference>
<evidence type="ECO:0000313" key="3">
    <source>
        <dbReference type="Proteomes" id="UP000321129"/>
    </source>
</evidence>